<dbReference type="eggNOG" id="COG3628">
    <property type="taxonomic scope" value="Bacteria"/>
</dbReference>
<keyword evidence="2" id="KW-1185">Reference proteome</keyword>
<dbReference type="Gene3D" id="3.10.450.40">
    <property type="match status" value="1"/>
</dbReference>
<name>Q0FZ01_9HYPH</name>
<dbReference type="STRING" id="217511.GCA_001463845_01019"/>
<dbReference type="SUPFAM" id="SSF160719">
    <property type="entry name" value="gpW/gp25-like"/>
    <property type="match status" value="1"/>
</dbReference>
<comment type="caution">
    <text evidence="1">The sequence shown here is derived from an EMBL/GenBank/DDBJ whole genome shotgun (WGS) entry which is preliminary data.</text>
</comment>
<dbReference type="HOGENOM" id="CLU_133204_1_1_5"/>
<reference evidence="1 2" key="1">
    <citation type="journal article" date="2010" name="J. Bacteriol.">
        <title>Genome sequence of Fulvimarina pelagi HTCC2506T, a Mn(II)-oxidizing alphaproteobacterium possessing an aerobic anoxygenic photosynthetic gene cluster and Xanthorhodopsin.</title>
        <authorList>
            <person name="Kang I."/>
            <person name="Oh H.M."/>
            <person name="Lim S.I."/>
            <person name="Ferriera S."/>
            <person name="Giovannoni S.J."/>
            <person name="Cho J.C."/>
        </authorList>
    </citation>
    <scope>NUCLEOTIDE SEQUENCE [LARGE SCALE GENOMIC DNA]</scope>
    <source>
        <strain evidence="1 2">HTCC2506</strain>
    </source>
</reference>
<protein>
    <submittedName>
        <fullName evidence="1">Prophage LambdaW5, baseplate assembly protein W, putative</fullName>
    </submittedName>
</protein>
<gene>
    <name evidence="1" type="ORF">FP2506_11392</name>
</gene>
<accession>Q0FZ01</accession>
<dbReference type="AlphaFoldDB" id="Q0FZ01"/>
<dbReference type="EMBL" id="AATP01000009">
    <property type="protein sequence ID" value="EAU40157.1"/>
    <property type="molecule type" value="Genomic_DNA"/>
</dbReference>
<organism evidence="1 2">
    <name type="scientific">Fulvimarina pelagi HTCC2506</name>
    <dbReference type="NCBI Taxonomy" id="314231"/>
    <lineage>
        <taxon>Bacteria</taxon>
        <taxon>Pseudomonadati</taxon>
        <taxon>Pseudomonadota</taxon>
        <taxon>Alphaproteobacteria</taxon>
        <taxon>Hyphomicrobiales</taxon>
        <taxon>Aurantimonadaceae</taxon>
        <taxon>Fulvimarina</taxon>
    </lineage>
</organism>
<sequence length="138" mass="15207">MARQVRYRSGVDGVTGKLLTGKAHLAQSLAVLWTTRPGQRFMLLDFGDDLRAFLAEDITPDLALDIYDDLVTATHSFEPEYRIANLQLVSLTRIGGLGLRHDGTYYPEGRLGNYAIAEPFGDLAPLAAREALARRFAA</sequence>
<evidence type="ECO:0000313" key="1">
    <source>
        <dbReference type="EMBL" id="EAU40157.1"/>
    </source>
</evidence>
<dbReference type="Proteomes" id="UP000004310">
    <property type="component" value="Unassembled WGS sequence"/>
</dbReference>
<dbReference type="RefSeq" id="WP_007067413.1">
    <property type="nucleotide sequence ID" value="NZ_DS022272.1"/>
</dbReference>
<proteinExistence type="predicted"/>
<evidence type="ECO:0000313" key="2">
    <source>
        <dbReference type="Proteomes" id="UP000004310"/>
    </source>
</evidence>